<dbReference type="Proteomes" id="UP001445076">
    <property type="component" value="Unassembled WGS sequence"/>
</dbReference>
<gene>
    <name evidence="2" type="ORF">OTU49_012973</name>
</gene>
<comment type="caution">
    <text evidence="2">The sequence shown here is derived from an EMBL/GenBank/DDBJ whole genome shotgun (WGS) entry which is preliminary data.</text>
</comment>
<sequence>LIINVWRLTLPPSHLSRYLQRGIISSSDGGGRCSGLGRPPKEGQHRFLPRTPGETSETADDFLVDYAADGVNMQGTLHILLLLHATRNDTKNVLNLLKTANGRSVKASFGTMSSILNIFVKNRNVDAAVEMHCIIQVDYPPHCLNWGSVIDLCTLLVGSERSQDAVKILEEYLQSKVKKDINISEIRDNCRNLLTTSAAKCDYGLTKRLFGILLSGGLAEPKNFIAVPLLQCRLNSKDLPGAVEVVEELYNRYSLLPKRMEVLLLLLHHYKNTDKKIDIYGIISGGEEYKTNEGLLERLFDLMSQRYGNVQAQHDLMFACLEAGLPNEARQVLQNLGKEVNVHEVNKMCKLYSRMELEEPLQHFLKASEGSKVVDRCNILAALLDVYNVQNAGEKGLSVWTMMQQEGLSPSKTFLSTLSLLLAANNLKIPF</sequence>
<dbReference type="InterPro" id="IPR033490">
    <property type="entry name" value="LRP130"/>
</dbReference>
<dbReference type="GO" id="GO:0070129">
    <property type="term" value="P:regulation of mitochondrial translation"/>
    <property type="evidence" value="ECO:0007669"/>
    <property type="project" value="TreeGrafter"/>
</dbReference>
<protein>
    <recommendedName>
        <fullName evidence="4">Leucine-rich PPR motif-containing protein, mitochondrial</fullName>
    </recommendedName>
</protein>
<evidence type="ECO:0000313" key="3">
    <source>
        <dbReference type="Proteomes" id="UP001445076"/>
    </source>
</evidence>
<evidence type="ECO:0000256" key="1">
    <source>
        <dbReference type="SAM" id="MobiDB-lite"/>
    </source>
</evidence>
<dbReference type="PANTHER" id="PTHR46669">
    <property type="entry name" value="LEUCINE-RICH PPR MOTIF-CONTAINING PROTEIN, MITOCHONDRIAL"/>
    <property type="match status" value="1"/>
</dbReference>
<feature type="region of interest" description="Disordered" evidence="1">
    <location>
        <begin position="28"/>
        <end position="56"/>
    </location>
</feature>
<dbReference type="Gene3D" id="1.25.40.10">
    <property type="entry name" value="Tetratricopeptide repeat domain"/>
    <property type="match status" value="1"/>
</dbReference>
<proteinExistence type="predicted"/>
<evidence type="ECO:0000313" key="2">
    <source>
        <dbReference type="EMBL" id="KAK8721008.1"/>
    </source>
</evidence>
<dbReference type="AlphaFoldDB" id="A0AAW0VVH4"/>
<feature type="non-terminal residue" evidence="2">
    <location>
        <position position="1"/>
    </location>
</feature>
<keyword evidence="3" id="KW-1185">Reference proteome</keyword>
<dbReference type="InterPro" id="IPR011990">
    <property type="entry name" value="TPR-like_helical_dom_sf"/>
</dbReference>
<name>A0AAW0VVH4_CHEQU</name>
<dbReference type="GO" id="GO:0005634">
    <property type="term" value="C:nucleus"/>
    <property type="evidence" value="ECO:0007669"/>
    <property type="project" value="TreeGrafter"/>
</dbReference>
<dbReference type="GO" id="GO:0003730">
    <property type="term" value="F:mRNA 3'-UTR binding"/>
    <property type="evidence" value="ECO:0007669"/>
    <property type="project" value="TreeGrafter"/>
</dbReference>
<dbReference type="GO" id="GO:0005739">
    <property type="term" value="C:mitochondrion"/>
    <property type="evidence" value="ECO:0007669"/>
    <property type="project" value="TreeGrafter"/>
</dbReference>
<dbReference type="EMBL" id="JARKIK010000137">
    <property type="protein sequence ID" value="KAK8721008.1"/>
    <property type="molecule type" value="Genomic_DNA"/>
</dbReference>
<accession>A0AAW0VVH4</accession>
<reference evidence="2 3" key="1">
    <citation type="journal article" date="2024" name="BMC Genomics">
        <title>Genome assembly of redclaw crayfish (Cherax quadricarinatus) provides insights into its immune adaptation and hypoxia tolerance.</title>
        <authorList>
            <person name="Liu Z."/>
            <person name="Zheng J."/>
            <person name="Li H."/>
            <person name="Fang K."/>
            <person name="Wang S."/>
            <person name="He J."/>
            <person name="Zhou D."/>
            <person name="Weng S."/>
            <person name="Chi M."/>
            <person name="Gu Z."/>
            <person name="He J."/>
            <person name="Li F."/>
            <person name="Wang M."/>
        </authorList>
    </citation>
    <scope>NUCLEOTIDE SEQUENCE [LARGE SCALE GENOMIC DNA]</scope>
    <source>
        <strain evidence="2">ZL_2023a</strain>
    </source>
</reference>
<dbReference type="PANTHER" id="PTHR46669:SF2">
    <property type="entry name" value="EG:BACN32G11.3 PROTEIN"/>
    <property type="match status" value="1"/>
</dbReference>
<evidence type="ECO:0008006" key="4">
    <source>
        <dbReference type="Google" id="ProtNLM"/>
    </source>
</evidence>
<organism evidence="2 3">
    <name type="scientific">Cherax quadricarinatus</name>
    <name type="common">Australian red claw crayfish</name>
    <dbReference type="NCBI Taxonomy" id="27406"/>
    <lineage>
        <taxon>Eukaryota</taxon>
        <taxon>Metazoa</taxon>
        <taxon>Ecdysozoa</taxon>
        <taxon>Arthropoda</taxon>
        <taxon>Crustacea</taxon>
        <taxon>Multicrustacea</taxon>
        <taxon>Malacostraca</taxon>
        <taxon>Eumalacostraca</taxon>
        <taxon>Eucarida</taxon>
        <taxon>Decapoda</taxon>
        <taxon>Pleocyemata</taxon>
        <taxon>Astacidea</taxon>
        <taxon>Parastacoidea</taxon>
        <taxon>Parastacidae</taxon>
        <taxon>Cherax</taxon>
    </lineage>
</organism>